<protein>
    <submittedName>
        <fullName evidence="2">Sugar phosphate isomerase/epimerase</fullName>
    </submittedName>
</protein>
<sequence length="237" mass="26003">MYGISTYALHTLPLAEALDRIAALTGYVEVMDDGLHFLENAEPLLSYDLRYTIHAPSRSVNIASTLEPIRRASVEVITDCFSIAAEVGADVVIHPGYFAWEADKEEARRQFGRSLDELSGAAMERSINYAVENMAWEFFLLQTPDELPLPGDVGLVLDVGHANIRRCLPAFLDHPISHFHLHDNDGSADTHSPVGTGTVDFAAVMKAVRRSGVDPVIEVKEIEGAIESIEKLEGIYG</sequence>
<dbReference type="AlphaFoldDB" id="A0A8A3S3R7"/>
<dbReference type="Proteomes" id="UP001042704">
    <property type="component" value="Chromosome"/>
</dbReference>
<dbReference type="SUPFAM" id="SSF51658">
    <property type="entry name" value="Xylose isomerase-like"/>
    <property type="match status" value="1"/>
</dbReference>
<evidence type="ECO:0000313" key="2">
    <source>
        <dbReference type="EMBL" id="QSZ66300.1"/>
    </source>
</evidence>
<accession>A0A8A3S3R7</accession>
<dbReference type="InterPro" id="IPR036237">
    <property type="entry name" value="Xyl_isomerase-like_sf"/>
</dbReference>
<dbReference type="EMBL" id="CP036172">
    <property type="protein sequence ID" value="QSZ66300.1"/>
    <property type="molecule type" value="Genomic_DNA"/>
</dbReference>
<keyword evidence="3" id="KW-1185">Reference proteome</keyword>
<dbReference type="InterPro" id="IPR013022">
    <property type="entry name" value="Xyl_isomerase-like_TIM-brl"/>
</dbReference>
<proteinExistence type="predicted"/>
<dbReference type="PANTHER" id="PTHR12110">
    <property type="entry name" value="HYDROXYPYRUVATE ISOMERASE"/>
    <property type="match status" value="1"/>
</dbReference>
<gene>
    <name evidence="2" type="ORF">RJ40_01680</name>
</gene>
<dbReference type="PANTHER" id="PTHR12110:SF21">
    <property type="entry name" value="XYLOSE ISOMERASE-LIKE TIM BARREL DOMAIN-CONTAINING PROTEIN"/>
    <property type="match status" value="1"/>
</dbReference>
<dbReference type="Pfam" id="PF01261">
    <property type="entry name" value="AP_endonuc_2"/>
    <property type="match status" value="1"/>
</dbReference>
<dbReference type="Gene3D" id="3.20.20.150">
    <property type="entry name" value="Divalent-metal-dependent TIM barrel enzymes"/>
    <property type="match status" value="1"/>
</dbReference>
<reference evidence="2" key="2">
    <citation type="submission" date="2019-02" db="EMBL/GenBank/DDBJ databases">
        <authorList>
            <person name="Chen S.-C."/>
            <person name="Chien H.-H."/>
            <person name="Lai M.-C."/>
        </authorList>
    </citation>
    <scope>NUCLEOTIDE SEQUENCE</scope>
    <source>
        <strain evidence="2">N2F9704</strain>
    </source>
</reference>
<organism evidence="2 3">
    <name type="scientific">Methanofollis aquaemaris</name>
    <dbReference type="NCBI Taxonomy" id="126734"/>
    <lineage>
        <taxon>Archaea</taxon>
        <taxon>Methanobacteriati</taxon>
        <taxon>Methanobacteriota</taxon>
        <taxon>Stenosarchaea group</taxon>
        <taxon>Methanomicrobia</taxon>
        <taxon>Methanomicrobiales</taxon>
        <taxon>Methanomicrobiaceae</taxon>
        <taxon>Methanofollis</taxon>
    </lineage>
</organism>
<reference evidence="2" key="1">
    <citation type="journal article" date="2001" name="Int. J. Syst. Evol. Microbiol.">
        <title>Methanofollis aquaemaris sp. nov., a methanogen isolated from an aquaculture fish pond.</title>
        <authorList>
            <person name="Lai M.C."/>
            <person name="Chen S.C."/>
        </authorList>
    </citation>
    <scope>NUCLEOTIDE SEQUENCE</scope>
    <source>
        <strain evidence="2">N2F9704</strain>
    </source>
</reference>
<name>A0A8A3S3R7_9EURY</name>
<keyword evidence="2" id="KW-0413">Isomerase</keyword>
<evidence type="ECO:0000313" key="3">
    <source>
        <dbReference type="Proteomes" id="UP001042704"/>
    </source>
</evidence>
<dbReference type="InterPro" id="IPR050312">
    <property type="entry name" value="IolE/XylAMocC-like"/>
</dbReference>
<evidence type="ECO:0000259" key="1">
    <source>
        <dbReference type="Pfam" id="PF01261"/>
    </source>
</evidence>
<dbReference type="GeneID" id="76423027"/>
<dbReference type="RefSeq" id="WP_265581623.1">
    <property type="nucleotide sequence ID" value="NZ_CP036172.1"/>
</dbReference>
<dbReference type="KEGG" id="maqe:RJ40_01680"/>
<feature type="domain" description="Xylose isomerase-like TIM barrel" evidence="1">
    <location>
        <begin position="47"/>
        <end position="219"/>
    </location>
</feature>
<dbReference type="GO" id="GO:0016853">
    <property type="term" value="F:isomerase activity"/>
    <property type="evidence" value="ECO:0007669"/>
    <property type="project" value="UniProtKB-KW"/>
</dbReference>